<dbReference type="GO" id="GO:0007264">
    <property type="term" value="P:small GTPase-mediated signal transduction"/>
    <property type="evidence" value="ECO:0007669"/>
    <property type="project" value="InterPro"/>
</dbReference>
<evidence type="ECO:0000313" key="2">
    <source>
        <dbReference type="EMBL" id="MTV78257.1"/>
    </source>
</evidence>
<dbReference type="PROSITE" id="PS50009">
    <property type="entry name" value="RASGEF_CAT"/>
    <property type="match status" value="1"/>
</dbReference>
<dbReference type="SUPFAM" id="SSF48366">
    <property type="entry name" value="Ras GEF"/>
    <property type="match status" value="1"/>
</dbReference>
<feature type="non-terminal residue" evidence="2">
    <location>
        <position position="84"/>
    </location>
</feature>
<dbReference type="GO" id="GO:0005085">
    <property type="term" value="F:guanyl-nucleotide exchange factor activity"/>
    <property type="evidence" value="ECO:0007669"/>
    <property type="project" value="InterPro"/>
</dbReference>
<dbReference type="Gene3D" id="1.10.840.10">
    <property type="entry name" value="Ras guanine-nucleotide exchange factors catalytic domain"/>
    <property type="match status" value="1"/>
</dbReference>
<reference evidence="2" key="1">
    <citation type="submission" date="2019-11" db="EMBL/GenBank/DDBJ databases">
        <title>Growth characteristics of pneumococcus vary with the chemical composition of the capsule and with environmental conditions.</title>
        <authorList>
            <person name="Tothpal A."/>
            <person name="Desobry K."/>
            <person name="Joshi S."/>
            <person name="Wyllie A.L."/>
            <person name="Weinberger D.M."/>
        </authorList>
    </citation>
    <scope>NUCLEOTIDE SEQUENCE</scope>
    <source>
        <strain evidence="2">Pnumococcus10A</strain>
    </source>
</reference>
<evidence type="ECO:0000259" key="1">
    <source>
        <dbReference type="PROSITE" id="PS50009"/>
    </source>
</evidence>
<feature type="domain" description="Ras-GEF" evidence="1">
    <location>
        <begin position="1"/>
        <end position="80"/>
    </location>
</feature>
<proteinExistence type="predicted"/>
<dbReference type="RefSeq" id="WP_155459096.1">
    <property type="nucleotide sequence ID" value="NZ_WNHN01000777.1"/>
</dbReference>
<organism evidence="2 3">
    <name type="scientific">Streptococcus pneumoniae</name>
    <dbReference type="NCBI Taxonomy" id="1313"/>
    <lineage>
        <taxon>Bacteria</taxon>
        <taxon>Bacillati</taxon>
        <taxon>Bacillota</taxon>
        <taxon>Bacilli</taxon>
        <taxon>Lactobacillales</taxon>
        <taxon>Streptococcaceae</taxon>
        <taxon>Streptococcus</taxon>
    </lineage>
</organism>
<dbReference type="InterPro" id="IPR023578">
    <property type="entry name" value="Ras_GEF_dom_sf"/>
</dbReference>
<comment type="caution">
    <text evidence="2">The sequence shown here is derived from an EMBL/GenBank/DDBJ whole genome shotgun (WGS) entry which is preliminary data.</text>
</comment>
<gene>
    <name evidence="2" type="ORF">GM535_13665</name>
</gene>
<sequence length="84" mass="9559">VIPFLGVLLRDLVFLDQGNEDILPDGLLNIEKMRMEGKLIDQGLIKHQYRTGQIRNLLRRSSQATQFLDAALEEVRVRVGNNAD</sequence>
<name>A0AAW9WBP6_STREE</name>
<feature type="non-terminal residue" evidence="2">
    <location>
        <position position="1"/>
    </location>
</feature>
<dbReference type="AlphaFoldDB" id="A0AAW9WBP6"/>
<dbReference type="InterPro" id="IPR036964">
    <property type="entry name" value="RASGEF_cat_dom_sf"/>
</dbReference>
<dbReference type="Proteomes" id="UP000729182">
    <property type="component" value="Unassembled WGS sequence"/>
</dbReference>
<protein>
    <recommendedName>
        <fullName evidence="1">Ras-GEF domain-containing protein</fullName>
    </recommendedName>
</protein>
<dbReference type="Pfam" id="PF00617">
    <property type="entry name" value="RasGEF"/>
    <property type="match status" value="1"/>
</dbReference>
<evidence type="ECO:0000313" key="3">
    <source>
        <dbReference type="Proteomes" id="UP000729182"/>
    </source>
</evidence>
<dbReference type="InterPro" id="IPR001895">
    <property type="entry name" value="RASGEF_cat_dom"/>
</dbReference>
<accession>A0AAW9WBP6</accession>
<dbReference type="EMBL" id="WNHN01000777">
    <property type="protein sequence ID" value="MTV78257.1"/>
    <property type="molecule type" value="Genomic_DNA"/>
</dbReference>